<dbReference type="Pfam" id="PF17279">
    <property type="entry name" value="DUF5344"/>
    <property type="match status" value="1"/>
</dbReference>
<reference evidence="2" key="1">
    <citation type="journal article" date="2019" name="Int. J. Syst. Evol. Microbiol.">
        <title>The Global Catalogue of Microorganisms (GCM) 10K type strain sequencing project: providing services to taxonomists for standard genome sequencing and annotation.</title>
        <authorList>
            <consortium name="The Broad Institute Genomics Platform"/>
            <consortium name="The Broad Institute Genome Sequencing Center for Infectious Disease"/>
            <person name="Wu L."/>
            <person name="Ma J."/>
        </authorList>
    </citation>
    <scope>NUCLEOTIDE SEQUENCE [LARGE SCALE GENOMIC DNA]</scope>
    <source>
        <strain evidence="2">NBRC 106396</strain>
    </source>
</reference>
<evidence type="ECO:0000313" key="1">
    <source>
        <dbReference type="EMBL" id="MFC7372594.1"/>
    </source>
</evidence>
<protein>
    <submittedName>
        <fullName evidence="1">YwqI/YxiC family protein</fullName>
    </submittedName>
</protein>
<sequence length="90" mass="9946">MAEIRIKYSDAEAALSKLQAAAQTIEPSMPADISGQNVLDTVKKLNAISHSLQQTLTAYQRLLTKNSQAAKDSIQMMREMDEEIAHGMVR</sequence>
<dbReference type="Proteomes" id="UP001596549">
    <property type="component" value="Unassembled WGS sequence"/>
</dbReference>
<accession>A0ABW2NX18</accession>
<evidence type="ECO:0000313" key="2">
    <source>
        <dbReference type="Proteomes" id="UP001596549"/>
    </source>
</evidence>
<name>A0ABW2NX18_9BACL</name>
<keyword evidence="2" id="KW-1185">Reference proteome</keyword>
<organism evidence="1 2">
    <name type="scientific">Fictibacillus iocasae</name>
    <dbReference type="NCBI Taxonomy" id="2715437"/>
    <lineage>
        <taxon>Bacteria</taxon>
        <taxon>Bacillati</taxon>
        <taxon>Bacillota</taxon>
        <taxon>Bacilli</taxon>
        <taxon>Bacillales</taxon>
        <taxon>Fictibacillaceae</taxon>
        <taxon>Fictibacillus</taxon>
    </lineage>
</organism>
<dbReference type="EMBL" id="JBHTCP010000044">
    <property type="protein sequence ID" value="MFC7372594.1"/>
    <property type="molecule type" value="Genomic_DNA"/>
</dbReference>
<dbReference type="InterPro" id="IPR046318">
    <property type="entry name" value="DUF5344"/>
</dbReference>
<comment type="caution">
    <text evidence="1">The sequence shown here is derived from an EMBL/GenBank/DDBJ whole genome shotgun (WGS) entry which is preliminary data.</text>
</comment>
<proteinExistence type="predicted"/>
<gene>
    <name evidence="1" type="ORF">ACFQPF_13030</name>
</gene>
<dbReference type="RefSeq" id="WP_379750174.1">
    <property type="nucleotide sequence ID" value="NZ_JBHTCP010000044.1"/>
</dbReference>